<dbReference type="Proteomes" id="UP000007842">
    <property type="component" value="Chromosome"/>
</dbReference>
<keyword evidence="1" id="KW-0175">Coiled coil</keyword>
<dbReference type="HOGENOM" id="CLU_1524253_0_0_11"/>
<reference evidence="3" key="1">
    <citation type="submission" date="2011-12" db="EMBL/GenBank/DDBJ databases">
        <title>Complete genome sequence of Streptomyces cattleya strain DSM 46488.</title>
        <authorList>
            <person name="Ou H.-Y."/>
            <person name="Li P."/>
            <person name="Zhao C."/>
            <person name="O'Hagan D."/>
            <person name="Deng Z."/>
        </authorList>
    </citation>
    <scope>NUCLEOTIDE SEQUENCE [LARGE SCALE GENOMIC DNA]</scope>
    <source>
        <strain evidence="3">ATCC 35852 / DSM 46488 / JCM 4925 / NBRC 14057 / NRRL 8057</strain>
    </source>
</reference>
<sequence>MKLPFISKRREKASERQDLINWVSDQLVEINVNTEEVSVISESQLLVSQNQKLLSDLVQDLNNTVQGSYRAYAGLIKATRAEVEASRKEIAELRQMLTELATERRQQNPVVSAALHFARVFDDGALAIYEAEHLNEAQVEALSGVLRAAGCHEGADFWRANYVPDSPDDERIPAAA</sequence>
<evidence type="ECO:0000313" key="3">
    <source>
        <dbReference type="Proteomes" id="UP000007842"/>
    </source>
</evidence>
<proteinExistence type="predicted"/>
<dbReference type="KEGG" id="sct:SCAT_1705"/>
<dbReference type="RefSeq" id="WP_014142463.1">
    <property type="nucleotide sequence ID" value="NC_016111.1"/>
</dbReference>
<dbReference type="AlphaFoldDB" id="F8JQY7"/>
<protein>
    <submittedName>
        <fullName evidence="2">Uncharacterized protein</fullName>
    </submittedName>
</protein>
<dbReference type="KEGG" id="scy:SCATT_17030"/>
<dbReference type="STRING" id="1003195.SCATT_17030"/>
<keyword evidence="3" id="KW-1185">Reference proteome</keyword>
<organism evidence="2 3">
    <name type="scientific">Streptantibioticus cattleyicolor (strain ATCC 35852 / DSM 46488 / JCM 4925 / NBRC 14057 / NRRL 8057)</name>
    <name type="common">Streptomyces cattleya</name>
    <dbReference type="NCBI Taxonomy" id="1003195"/>
    <lineage>
        <taxon>Bacteria</taxon>
        <taxon>Bacillati</taxon>
        <taxon>Actinomycetota</taxon>
        <taxon>Actinomycetes</taxon>
        <taxon>Kitasatosporales</taxon>
        <taxon>Streptomycetaceae</taxon>
        <taxon>Streptantibioticus</taxon>
    </lineage>
</organism>
<accession>G8WP41</accession>
<feature type="coiled-coil region" evidence="1">
    <location>
        <begin position="76"/>
        <end position="103"/>
    </location>
</feature>
<evidence type="ECO:0000313" key="2">
    <source>
        <dbReference type="EMBL" id="AEW94074.1"/>
    </source>
</evidence>
<accession>F8JQY7</accession>
<dbReference type="PATRIC" id="fig|1003195.29.peg.1708"/>
<name>F8JQY7_STREN</name>
<gene>
    <name evidence="2" type="ordered locus">SCATT_17030</name>
</gene>
<evidence type="ECO:0000256" key="1">
    <source>
        <dbReference type="SAM" id="Coils"/>
    </source>
</evidence>
<dbReference type="EMBL" id="CP003219">
    <property type="protein sequence ID" value="AEW94074.1"/>
    <property type="molecule type" value="Genomic_DNA"/>
</dbReference>